<organism evidence="1 2">
    <name type="scientific">Stentor coeruleus</name>
    <dbReference type="NCBI Taxonomy" id="5963"/>
    <lineage>
        <taxon>Eukaryota</taxon>
        <taxon>Sar</taxon>
        <taxon>Alveolata</taxon>
        <taxon>Ciliophora</taxon>
        <taxon>Postciliodesmatophora</taxon>
        <taxon>Heterotrichea</taxon>
        <taxon>Heterotrichida</taxon>
        <taxon>Stentoridae</taxon>
        <taxon>Stentor</taxon>
    </lineage>
</organism>
<sequence length="253" mass="29281">MNNDNQCGSPASEKQYKKLKKVLSNLDRMQKSLEEHSDNRKFNSMSLKKLSNQLQCAFSPNRKIETKKKRKPVGGYKHFRKGSIEAVKKILDYDSPEDKKFITENIMQTKSIFKVLHDRKRQFGSTKQSFYSPEVSKANSPIFPEVLTPKSSSKKSTNTLLTSFEPKFSSSPKNLFTTHKKPKILAIKTNAYHSARELNNKSPLNSFGWDKLKNIKNNEDLAKEFRFVVNQADFETGIMKLKLSKYKFKNKLR</sequence>
<evidence type="ECO:0000313" key="2">
    <source>
        <dbReference type="Proteomes" id="UP000187209"/>
    </source>
</evidence>
<keyword evidence="2" id="KW-1185">Reference proteome</keyword>
<dbReference type="Proteomes" id="UP000187209">
    <property type="component" value="Unassembled WGS sequence"/>
</dbReference>
<dbReference type="EMBL" id="MPUH01000192">
    <property type="protein sequence ID" value="OMJ86892.1"/>
    <property type="molecule type" value="Genomic_DNA"/>
</dbReference>
<gene>
    <name evidence="1" type="ORF">SteCoe_11531</name>
</gene>
<comment type="caution">
    <text evidence="1">The sequence shown here is derived from an EMBL/GenBank/DDBJ whole genome shotgun (WGS) entry which is preliminary data.</text>
</comment>
<protein>
    <submittedName>
        <fullName evidence="1">Uncharacterized protein</fullName>
    </submittedName>
</protein>
<dbReference type="AlphaFoldDB" id="A0A1R2CD40"/>
<evidence type="ECO:0000313" key="1">
    <source>
        <dbReference type="EMBL" id="OMJ86892.1"/>
    </source>
</evidence>
<accession>A0A1R2CD40</accession>
<proteinExistence type="predicted"/>
<reference evidence="1 2" key="1">
    <citation type="submission" date="2016-11" db="EMBL/GenBank/DDBJ databases">
        <title>The macronuclear genome of Stentor coeruleus: a giant cell with tiny introns.</title>
        <authorList>
            <person name="Slabodnick M."/>
            <person name="Ruby J.G."/>
            <person name="Reiff S.B."/>
            <person name="Swart E.C."/>
            <person name="Gosai S."/>
            <person name="Prabakaran S."/>
            <person name="Witkowska E."/>
            <person name="Larue G.E."/>
            <person name="Fisher S."/>
            <person name="Freeman R.M."/>
            <person name="Gunawardena J."/>
            <person name="Chu W."/>
            <person name="Stover N.A."/>
            <person name="Gregory B.D."/>
            <person name="Nowacki M."/>
            <person name="Derisi J."/>
            <person name="Roy S.W."/>
            <person name="Marshall W.F."/>
            <person name="Sood P."/>
        </authorList>
    </citation>
    <scope>NUCLEOTIDE SEQUENCE [LARGE SCALE GENOMIC DNA]</scope>
    <source>
        <strain evidence="1">WM001</strain>
    </source>
</reference>
<name>A0A1R2CD40_9CILI</name>